<dbReference type="Pfam" id="PF05711">
    <property type="entry name" value="TylF"/>
    <property type="match status" value="1"/>
</dbReference>
<dbReference type="Gene3D" id="3.40.50.150">
    <property type="entry name" value="Vaccinia Virus protein VP39"/>
    <property type="match status" value="1"/>
</dbReference>
<comment type="caution">
    <text evidence="1">The sequence shown here is derived from an EMBL/GenBank/DDBJ whole genome shotgun (WGS) entry which is preliminary data.</text>
</comment>
<dbReference type="Proteomes" id="UP000178065">
    <property type="component" value="Unassembled WGS sequence"/>
</dbReference>
<gene>
    <name evidence="1" type="ORF">A2672_00280</name>
</gene>
<evidence type="ECO:0000313" key="1">
    <source>
        <dbReference type="EMBL" id="OHA66521.1"/>
    </source>
</evidence>
<dbReference type="STRING" id="1802448.A2672_00280"/>
<dbReference type="InterPro" id="IPR029063">
    <property type="entry name" value="SAM-dependent_MTases_sf"/>
</dbReference>
<dbReference type="PANTHER" id="PTHR40036:SF1">
    <property type="entry name" value="MACROCIN O-METHYLTRANSFERASE"/>
    <property type="match status" value="1"/>
</dbReference>
<dbReference type="InterPro" id="IPR008884">
    <property type="entry name" value="TylF_MeTrfase"/>
</dbReference>
<proteinExistence type="predicted"/>
<name>A0A1G2R365_9BACT</name>
<reference evidence="1 2" key="1">
    <citation type="journal article" date="2016" name="Nat. Commun.">
        <title>Thousands of microbial genomes shed light on interconnected biogeochemical processes in an aquifer system.</title>
        <authorList>
            <person name="Anantharaman K."/>
            <person name="Brown C.T."/>
            <person name="Hug L.A."/>
            <person name="Sharon I."/>
            <person name="Castelle C.J."/>
            <person name="Probst A.J."/>
            <person name="Thomas B.C."/>
            <person name="Singh A."/>
            <person name="Wilkins M.J."/>
            <person name="Karaoz U."/>
            <person name="Brodie E.L."/>
            <person name="Williams K.H."/>
            <person name="Hubbard S.S."/>
            <person name="Banfield J.F."/>
        </authorList>
    </citation>
    <scope>NUCLEOTIDE SEQUENCE [LARGE SCALE GENOMIC DNA]</scope>
</reference>
<evidence type="ECO:0008006" key="3">
    <source>
        <dbReference type="Google" id="ProtNLM"/>
    </source>
</evidence>
<dbReference type="EMBL" id="MHTT01000001">
    <property type="protein sequence ID" value="OHA66521.1"/>
    <property type="molecule type" value="Genomic_DNA"/>
</dbReference>
<evidence type="ECO:0000313" key="2">
    <source>
        <dbReference type="Proteomes" id="UP000178065"/>
    </source>
</evidence>
<dbReference type="AlphaFoldDB" id="A0A1G2R365"/>
<dbReference type="PANTHER" id="PTHR40036">
    <property type="entry name" value="MACROCIN O-METHYLTRANSFERASE"/>
    <property type="match status" value="1"/>
</dbReference>
<sequence>MEMLEPLKEVLRKNAAFVSWYRKGRWIGGLLLGNLFNPGKIRLFLKLRPYTMVSQKRLSNVYELAHKVEAENVPGAFVEFGVWKGGAAACMAVVAKQADSERIVWLFDSFEGLPEPTEKDGEVAASFSLQRTSGKLQSIDKCVGQLEDVEKLFFSILKIPREHVRIAKGWFQNTVPVAKCELLQIAILRLDADWYESTKYVLQELYDRVAQGGYVIVDDYGDWEGCKRAVDEFFKERSLKEQFHSIDGRAIYFQK</sequence>
<organism evidence="1 2">
    <name type="scientific">Candidatus Wildermuthbacteria bacterium RIFCSPHIGHO2_01_FULL_49_22b</name>
    <dbReference type="NCBI Taxonomy" id="1802448"/>
    <lineage>
        <taxon>Bacteria</taxon>
        <taxon>Candidatus Wildermuthiibacteriota</taxon>
    </lineage>
</organism>
<protein>
    <recommendedName>
        <fullName evidence="3">Macrocin O-methyltransferase</fullName>
    </recommendedName>
</protein>
<accession>A0A1G2R365</accession>